<dbReference type="PRINTS" id="PR01590">
    <property type="entry name" value="HTHFIS"/>
</dbReference>
<name>A0A1N6DUX8_9GAMM</name>
<dbReference type="InterPro" id="IPR002197">
    <property type="entry name" value="HTH_Fis"/>
</dbReference>
<accession>A0A1N6DUX8</accession>
<evidence type="ECO:0000313" key="5">
    <source>
        <dbReference type="EMBL" id="SIN74517.1"/>
    </source>
</evidence>
<dbReference type="PIRSF" id="PIRSF002097">
    <property type="entry name" value="DNA-binding_Fis"/>
    <property type="match status" value="1"/>
</dbReference>
<feature type="domain" description="DNA binding HTH" evidence="4">
    <location>
        <begin position="38"/>
        <end position="76"/>
    </location>
</feature>
<dbReference type="PRINTS" id="PR01591">
    <property type="entry name" value="DNABINDNGFIS"/>
</dbReference>
<dbReference type="PANTHER" id="PTHR47918:SF1">
    <property type="entry name" value="DNA-BINDING PROTEIN FIS"/>
    <property type="match status" value="1"/>
</dbReference>
<sequence length="85" mass="9714">MPSPCEPISLSDAVEQAVRAYFEAMGEEDMTRLYKTVLEQVEPPLLRVVLQRTGGNRTHAARILGINRNTLLKKITYYQLTHIQE</sequence>
<evidence type="ECO:0000256" key="3">
    <source>
        <dbReference type="ARBA" id="ARBA00029540"/>
    </source>
</evidence>
<dbReference type="SUPFAM" id="SSF46689">
    <property type="entry name" value="Homeodomain-like"/>
    <property type="match status" value="1"/>
</dbReference>
<protein>
    <recommendedName>
        <fullName evidence="3">Putative Fis-like DNA-binding protein</fullName>
    </recommendedName>
</protein>
<dbReference type="STRING" id="364032.SAMN05443662_0426"/>
<reference evidence="5 6" key="1">
    <citation type="submission" date="2016-11" db="EMBL/GenBank/DDBJ databases">
        <authorList>
            <person name="Jaros S."/>
            <person name="Januszkiewicz K."/>
            <person name="Wedrychowicz H."/>
        </authorList>
    </citation>
    <scope>NUCLEOTIDE SEQUENCE [LARGE SCALE GENOMIC DNA]</scope>
    <source>
        <strain evidence="5 6">DSM 17737</strain>
    </source>
</reference>
<dbReference type="Proteomes" id="UP000198461">
    <property type="component" value="Unassembled WGS sequence"/>
</dbReference>
<proteinExistence type="inferred from homology"/>
<keyword evidence="6" id="KW-1185">Reference proteome</keyword>
<dbReference type="Gene3D" id="1.10.10.60">
    <property type="entry name" value="Homeodomain-like"/>
    <property type="match status" value="1"/>
</dbReference>
<keyword evidence="2 5" id="KW-0238">DNA-binding</keyword>
<evidence type="ECO:0000259" key="4">
    <source>
        <dbReference type="Pfam" id="PF02954"/>
    </source>
</evidence>
<dbReference type="InterPro" id="IPR005412">
    <property type="entry name" value="Fis_DNA-bd"/>
</dbReference>
<evidence type="ECO:0000256" key="1">
    <source>
        <dbReference type="ARBA" id="ARBA00008559"/>
    </source>
</evidence>
<dbReference type="GO" id="GO:0006355">
    <property type="term" value="P:regulation of DNA-templated transcription"/>
    <property type="evidence" value="ECO:0007669"/>
    <property type="project" value="InterPro"/>
</dbReference>
<dbReference type="RefSeq" id="WP_143598437.1">
    <property type="nucleotide sequence ID" value="NZ_FSRE01000001.1"/>
</dbReference>
<organism evidence="5 6">
    <name type="scientific">Sulfurivirga caldicuralii</name>
    <dbReference type="NCBI Taxonomy" id="364032"/>
    <lineage>
        <taxon>Bacteria</taxon>
        <taxon>Pseudomonadati</taxon>
        <taxon>Pseudomonadota</taxon>
        <taxon>Gammaproteobacteria</taxon>
        <taxon>Thiotrichales</taxon>
        <taxon>Piscirickettsiaceae</taxon>
        <taxon>Sulfurivirga</taxon>
    </lineage>
</organism>
<evidence type="ECO:0000256" key="2">
    <source>
        <dbReference type="ARBA" id="ARBA00023125"/>
    </source>
</evidence>
<dbReference type="AlphaFoldDB" id="A0A1N6DUX8"/>
<evidence type="ECO:0000313" key="6">
    <source>
        <dbReference type="Proteomes" id="UP000198461"/>
    </source>
</evidence>
<comment type="similarity">
    <text evidence="1">Belongs to the transcriptional regulatory Fis family.</text>
</comment>
<dbReference type="OrthoDB" id="9802388at2"/>
<dbReference type="EMBL" id="FSRE01000001">
    <property type="protein sequence ID" value="SIN74517.1"/>
    <property type="molecule type" value="Genomic_DNA"/>
</dbReference>
<dbReference type="InterPro" id="IPR009057">
    <property type="entry name" value="Homeodomain-like_sf"/>
</dbReference>
<dbReference type="PANTHER" id="PTHR47918">
    <property type="entry name" value="DNA-BINDING PROTEIN FIS"/>
    <property type="match status" value="1"/>
</dbReference>
<dbReference type="Pfam" id="PF02954">
    <property type="entry name" value="HTH_8"/>
    <property type="match status" value="1"/>
</dbReference>
<dbReference type="GO" id="GO:0043565">
    <property type="term" value="F:sequence-specific DNA binding"/>
    <property type="evidence" value="ECO:0007669"/>
    <property type="project" value="InterPro"/>
</dbReference>
<gene>
    <name evidence="5" type="ORF">SAMN05443662_0426</name>
</gene>
<dbReference type="InterPro" id="IPR050207">
    <property type="entry name" value="Trans_regulatory_Fis"/>
</dbReference>